<feature type="domain" description="Ig-like" evidence="14">
    <location>
        <begin position="2471"/>
        <end position="2555"/>
    </location>
</feature>
<dbReference type="InterPro" id="IPR008271">
    <property type="entry name" value="Ser/Thr_kinase_AS"/>
</dbReference>
<keyword evidence="10" id="KW-0539">Nucleus</keyword>
<evidence type="ECO:0000259" key="15">
    <source>
        <dbReference type="PROSITE" id="PS50853"/>
    </source>
</evidence>
<feature type="compositionally biased region" description="Polar residues" evidence="12">
    <location>
        <begin position="2781"/>
        <end position="2791"/>
    </location>
</feature>
<dbReference type="FunFam" id="2.60.40.10:FF:000107">
    <property type="entry name" value="Myosin, light chain kinase a"/>
    <property type="match status" value="2"/>
</dbReference>
<feature type="domain" description="Ig-like" evidence="14">
    <location>
        <begin position="222"/>
        <end position="311"/>
    </location>
</feature>
<dbReference type="FunFam" id="2.60.40.10:FF:000050">
    <property type="entry name" value="Titin isoform B"/>
    <property type="match status" value="3"/>
</dbReference>
<dbReference type="PROSITE" id="PS50853">
    <property type="entry name" value="FN3"/>
    <property type="match status" value="2"/>
</dbReference>
<evidence type="ECO:0000259" key="14">
    <source>
        <dbReference type="PROSITE" id="PS50835"/>
    </source>
</evidence>
<dbReference type="InterPro" id="IPR003599">
    <property type="entry name" value="Ig_sub"/>
</dbReference>
<dbReference type="Pfam" id="PF00069">
    <property type="entry name" value="Pkinase"/>
    <property type="match status" value="2"/>
</dbReference>
<feature type="domain" description="Ig-like" evidence="14">
    <location>
        <begin position="2087"/>
        <end position="2173"/>
    </location>
</feature>
<comment type="caution">
    <text evidence="16">The sequence shown here is derived from an EMBL/GenBank/DDBJ whole genome shotgun (WGS) entry which is preliminary data.</text>
</comment>
<feature type="domain" description="Ig-like" evidence="14">
    <location>
        <begin position="2917"/>
        <end position="3007"/>
    </location>
</feature>
<dbReference type="SUPFAM" id="SSF56112">
    <property type="entry name" value="Protein kinase-like (PK-like)"/>
    <property type="match status" value="2"/>
</dbReference>
<evidence type="ECO:0000256" key="11">
    <source>
        <dbReference type="ARBA" id="ARBA00023319"/>
    </source>
</evidence>
<feature type="domain" description="Ig-like" evidence="14">
    <location>
        <begin position="868"/>
        <end position="957"/>
    </location>
</feature>
<evidence type="ECO:0000313" key="17">
    <source>
        <dbReference type="Proteomes" id="UP000663828"/>
    </source>
</evidence>
<evidence type="ECO:0000256" key="6">
    <source>
        <dbReference type="ARBA" id="ARBA00022737"/>
    </source>
</evidence>
<dbReference type="SUPFAM" id="SSF48726">
    <property type="entry name" value="Immunoglobulin"/>
    <property type="match status" value="27"/>
</dbReference>
<dbReference type="EMBL" id="CAJNOR010001022">
    <property type="protein sequence ID" value="CAF1058596.1"/>
    <property type="molecule type" value="Genomic_DNA"/>
</dbReference>
<evidence type="ECO:0000256" key="7">
    <source>
        <dbReference type="ARBA" id="ARBA00022741"/>
    </source>
</evidence>
<dbReference type="SMART" id="SM00220">
    <property type="entry name" value="S_TKc"/>
    <property type="match status" value="2"/>
</dbReference>
<evidence type="ECO:0000256" key="1">
    <source>
        <dbReference type="ARBA" id="ARBA00004123"/>
    </source>
</evidence>
<feature type="region of interest" description="Disordered" evidence="12">
    <location>
        <begin position="2778"/>
        <end position="2823"/>
    </location>
</feature>
<dbReference type="InterPro" id="IPR036179">
    <property type="entry name" value="Ig-like_dom_sf"/>
</dbReference>
<dbReference type="Pfam" id="PF00041">
    <property type="entry name" value="fn3"/>
    <property type="match status" value="2"/>
</dbReference>
<feature type="domain" description="Ig-like" evidence="14">
    <location>
        <begin position="2267"/>
        <end position="2351"/>
    </location>
</feature>
<keyword evidence="17" id="KW-1185">Reference proteome</keyword>
<feature type="domain" description="Fibronectin type-III" evidence="15">
    <location>
        <begin position="3645"/>
        <end position="3738"/>
    </location>
</feature>
<keyword evidence="11" id="KW-0393">Immunoglobulin domain</keyword>
<feature type="domain" description="Ig-like" evidence="14">
    <location>
        <begin position="1910"/>
        <end position="1995"/>
    </location>
</feature>
<evidence type="ECO:0000256" key="3">
    <source>
        <dbReference type="ARBA" id="ARBA00006692"/>
    </source>
</evidence>
<evidence type="ECO:0000313" key="16">
    <source>
        <dbReference type="EMBL" id="CAF1058596.1"/>
    </source>
</evidence>
<dbReference type="PANTHER" id="PTHR35971:SF5">
    <property type="entry name" value="OBSCURIN LIKE CYTOSKELETAL ADAPTOR 1"/>
    <property type="match status" value="1"/>
</dbReference>
<dbReference type="CDD" id="cd00063">
    <property type="entry name" value="FN3"/>
    <property type="match status" value="2"/>
</dbReference>
<feature type="compositionally biased region" description="Basic and acidic residues" evidence="12">
    <location>
        <begin position="2792"/>
        <end position="2805"/>
    </location>
</feature>
<evidence type="ECO:0008006" key="18">
    <source>
        <dbReference type="Google" id="ProtNLM"/>
    </source>
</evidence>
<evidence type="ECO:0000256" key="12">
    <source>
        <dbReference type="SAM" id="MobiDB-lite"/>
    </source>
</evidence>
<dbReference type="GO" id="GO:0004672">
    <property type="term" value="F:protein kinase activity"/>
    <property type="evidence" value="ECO:0007669"/>
    <property type="project" value="InterPro"/>
</dbReference>
<dbReference type="FunFam" id="2.60.40.10:FF:000080">
    <property type="entry name" value="Myosin light chain kinase, smooth muscle"/>
    <property type="match status" value="1"/>
</dbReference>
<dbReference type="Gene3D" id="3.30.200.20">
    <property type="entry name" value="Phosphorylase Kinase, domain 1"/>
    <property type="match status" value="2"/>
</dbReference>
<feature type="domain" description="Ig-like" evidence="14">
    <location>
        <begin position="700"/>
        <end position="792"/>
    </location>
</feature>
<organism evidence="16 17">
    <name type="scientific">Adineta ricciae</name>
    <name type="common">Rotifer</name>
    <dbReference type="NCBI Taxonomy" id="249248"/>
    <lineage>
        <taxon>Eukaryota</taxon>
        <taxon>Metazoa</taxon>
        <taxon>Spiralia</taxon>
        <taxon>Gnathifera</taxon>
        <taxon>Rotifera</taxon>
        <taxon>Eurotatoria</taxon>
        <taxon>Bdelloidea</taxon>
        <taxon>Adinetida</taxon>
        <taxon>Adinetidae</taxon>
        <taxon>Adineta</taxon>
    </lineage>
</organism>
<dbReference type="Pfam" id="PF07679">
    <property type="entry name" value="I-set"/>
    <property type="match status" value="19"/>
</dbReference>
<evidence type="ECO:0000256" key="5">
    <source>
        <dbReference type="ARBA" id="ARBA00022553"/>
    </source>
</evidence>
<dbReference type="SUPFAM" id="SSF49265">
    <property type="entry name" value="Fibronectin type III"/>
    <property type="match status" value="2"/>
</dbReference>
<dbReference type="InterPro" id="IPR052385">
    <property type="entry name" value="Obscurin/Obscurin-like_Reg"/>
</dbReference>
<dbReference type="FunFam" id="2.60.40.10:FF:000147">
    <property type="entry name" value="Myosin light chain kinase"/>
    <property type="match status" value="1"/>
</dbReference>
<dbReference type="InterPro" id="IPR003598">
    <property type="entry name" value="Ig_sub2"/>
</dbReference>
<evidence type="ECO:0000256" key="9">
    <source>
        <dbReference type="ARBA" id="ARBA00023157"/>
    </source>
</evidence>
<feature type="domain" description="Ig-like" evidence="14">
    <location>
        <begin position="1251"/>
        <end position="1341"/>
    </location>
</feature>
<keyword evidence="5" id="KW-0597">Phosphoprotein</keyword>
<feature type="domain" description="Ig-like" evidence="14">
    <location>
        <begin position="127"/>
        <end position="215"/>
    </location>
</feature>
<dbReference type="PROSITE" id="PS00108">
    <property type="entry name" value="PROTEIN_KINASE_ST"/>
    <property type="match status" value="1"/>
</dbReference>
<feature type="domain" description="Ig-like" evidence="14">
    <location>
        <begin position="1455"/>
        <end position="1549"/>
    </location>
</feature>
<proteinExistence type="inferred from homology"/>
<dbReference type="InterPro" id="IPR036116">
    <property type="entry name" value="FN3_sf"/>
</dbReference>
<feature type="domain" description="Protein kinase" evidence="13">
    <location>
        <begin position="3036"/>
        <end position="3288"/>
    </location>
</feature>
<reference evidence="16" key="1">
    <citation type="submission" date="2021-02" db="EMBL/GenBank/DDBJ databases">
        <authorList>
            <person name="Nowell W R."/>
        </authorList>
    </citation>
    <scope>NUCLEOTIDE SEQUENCE</scope>
</reference>
<feature type="region of interest" description="Disordered" evidence="12">
    <location>
        <begin position="2665"/>
        <end position="2704"/>
    </location>
</feature>
<feature type="domain" description="Ig-like" evidence="14">
    <location>
        <begin position="2822"/>
        <end position="2913"/>
    </location>
</feature>
<accession>A0A814L1D2</accession>
<dbReference type="Gene3D" id="1.10.510.10">
    <property type="entry name" value="Transferase(Phosphotransferase) domain 1"/>
    <property type="match status" value="2"/>
</dbReference>
<protein>
    <recommendedName>
        <fullName evidence="18">Obscurin</fullName>
    </recommendedName>
</protein>
<dbReference type="InterPro" id="IPR011009">
    <property type="entry name" value="Kinase-like_dom_sf"/>
</dbReference>
<evidence type="ECO:0000256" key="4">
    <source>
        <dbReference type="ARBA" id="ARBA00022490"/>
    </source>
</evidence>
<dbReference type="Gene3D" id="2.60.40.10">
    <property type="entry name" value="Immunoglobulins"/>
    <property type="match status" value="30"/>
</dbReference>
<comment type="subcellular location">
    <subcellularLocation>
        <location evidence="2">Cytoplasm</location>
        <location evidence="2">Myofibril</location>
    </subcellularLocation>
    <subcellularLocation>
        <location evidence="1">Nucleus</location>
    </subcellularLocation>
</comment>
<keyword evidence="7" id="KW-0547">Nucleotide-binding</keyword>
<evidence type="ECO:0000256" key="10">
    <source>
        <dbReference type="ARBA" id="ARBA00023242"/>
    </source>
</evidence>
<dbReference type="Proteomes" id="UP000663828">
    <property type="component" value="Unassembled WGS sequence"/>
</dbReference>
<dbReference type="SMART" id="SM00408">
    <property type="entry name" value="IGc2"/>
    <property type="match status" value="17"/>
</dbReference>
<dbReference type="PROSITE" id="PS50011">
    <property type="entry name" value="PROTEIN_KINASE_DOM"/>
    <property type="match status" value="2"/>
</dbReference>
<dbReference type="InterPro" id="IPR013783">
    <property type="entry name" value="Ig-like_fold"/>
</dbReference>
<name>A0A814L1D2_ADIRI</name>
<evidence type="ECO:0000256" key="8">
    <source>
        <dbReference type="ARBA" id="ARBA00022840"/>
    </source>
</evidence>
<dbReference type="FunFam" id="2.60.40.10:FF:000032">
    <property type="entry name" value="palladin isoform X1"/>
    <property type="match status" value="2"/>
</dbReference>
<gene>
    <name evidence="16" type="ORF">XAT740_LOCUS16160</name>
</gene>
<feature type="domain" description="Ig-like" evidence="14">
    <location>
        <begin position="2175"/>
        <end position="2262"/>
    </location>
</feature>
<keyword evidence="6" id="KW-0677">Repeat</keyword>
<feature type="domain" description="Ig-like" evidence="14">
    <location>
        <begin position="314"/>
        <end position="409"/>
    </location>
</feature>
<dbReference type="Pfam" id="PF13927">
    <property type="entry name" value="Ig_3"/>
    <property type="match status" value="1"/>
</dbReference>
<dbReference type="InterPro" id="IPR000719">
    <property type="entry name" value="Prot_kinase_dom"/>
</dbReference>
<dbReference type="InterPro" id="IPR013098">
    <property type="entry name" value="Ig_I-set"/>
</dbReference>
<dbReference type="CDD" id="cd00096">
    <property type="entry name" value="Ig"/>
    <property type="match status" value="4"/>
</dbReference>
<feature type="domain" description="Ig-like" evidence="14">
    <location>
        <begin position="1560"/>
        <end position="1627"/>
    </location>
</feature>
<keyword evidence="8" id="KW-0067">ATP-binding</keyword>
<dbReference type="PROSITE" id="PS50835">
    <property type="entry name" value="IG_LIKE"/>
    <property type="match status" value="19"/>
</dbReference>
<dbReference type="GO" id="GO:0005634">
    <property type="term" value="C:nucleus"/>
    <property type="evidence" value="ECO:0007669"/>
    <property type="project" value="UniProtKB-SubCell"/>
</dbReference>
<dbReference type="SMART" id="SM00060">
    <property type="entry name" value="FN3"/>
    <property type="match status" value="2"/>
</dbReference>
<comment type="similarity">
    <text evidence="3">Belongs to the protein kinase superfamily. CAMK Ser/Thr protein kinase family.</text>
</comment>
<dbReference type="PANTHER" id="PTHR35971">
    <property type="entry name" value="SI:DKEY-31G6.6"/>
    <property type="match status" value="1"/>
</dbReference>
<keyword evidence="4" id="KW-0963">Cytoplasm</keyword>
<evidence type="ECO:0000259" key="13">
    <source>
        <dbReference type="PROSITE" id="PS50011"/>
    </source>
</evidence>
<sequence length="4102" mass="467779">KAELDDTGKYTCQDRDTGESTNCDVTVNKAPVRIIKGLPETLIVPQGEQLKLEVELSHPNISNCRFVKDDVNNPLRKDKRIRLISEGTRHTLLIDNVLPVGDSGVYEFLGPNESLRSTCQVTVQSSPSKITQPLKDVTLQENQNLTLEARVDNEHAPVTWFINGKEVSPTGDAPHITIMSKGRRHTLVVQKVNAQQDAGKYEIRTPDDASSCQVTVEEPGAPPADFTKKLQNVETEEFQTVELKCETNRENLPVEWLKNNEVIQTTEHFTIESNGKIHSLTIIDILVNDQATYTCRISSNGKTTNASVKVKEMPADFVHKIESIDAITGDTVTFDCQLNKPNIKVKWLKDNKPLTPNDRIQPSIDSENADIHLLTLKTVDAKDAGTYTCVIDQPAGKKCSAPLTVKSITLKLIEPLKDVSLIENEDLILKFVVSHDLKQIPVVWNFNNKPIQPDDQRIQIDQDGKSYFLTIKQVQINEQGKYSAEIPQHKLTTSAKVIVKPEDIQIVKPLSLIPDEAHPDNRTLEIQLSKPLSTDVVLLKNGVKPTRKIPVENLNNGTYRFLLENVKPEDSGLYEVVIRPDLKSSIQLDIQPKEDLDFLLPLKDQIEINENEPIHLEAKLTRLPDSPKDVVWLRNGKPLPASVKTAINDDFTVTLDIPQGNIETDAGKYTLRLLNNKQSSSQVNILKKVTTKDENQIVQPLHIILDDNQTNLQLNSKVILRCKTALPVKNVEWYKGGKKVSTRRTNAVSTENSTQHDLILPKLDVEDLGEYRVVLDTKLDSSVKLEIPQELSPIRCEGQPIEGETITLICETTLPPKQIQWSPIVDRKRYDQQDLSLKIKNLNLDQDSKVFTIDVDGQKQSYELTIQPLPYKFQSSIIELNPKLPKEDDNVTCTVTLNKPIKDQIVQWYLNNELIQPNERFSVSNDGPRTMLTIKKVRPDDAGQLECRIPTSNEKLTTELKVKEKPLTIVKPLAADKDKPMEGDDVTLSCQFSRKPKTIEVYKDGKPVELDQDLNEINATFTIRLPKTKPTDKGKYSVIGDGVETSYTLRLAPNPIKFTKQLKWDKESPYEEETVQATFTLSRLPDKPIQWYKGKIALPTESTPKYKYEQMDCTFTLTIPSVELKDADTYSVKLPDETQSSARLKVLETPVKVLVPLTLEPSEPVLGSEFTLSITLSRDVKNNAKWLKTGKDLSLKRDSRISFKQQPDDERQGFRYLITIRDAKPEDEGAYRFEVEANQISESKTVKLLEPKILIVKCDEILTGKVGSPVTFTCELNLPQGHVTWYREGIKLTSSDSAPLKSTGLTVKNNENIRTLTINSLKKDEFGSYTVKTKDDKREIQLKQQKDDDDGLKVLEHPGKLLDLDQNDQLQLSIVTNKKCPIEFSKDGKVLKTSETFDKDKSRYTVTFTIDKVDFSDQGIYKSILPGTKYEYQTEVLVHDPYQRQKVDVGEAEEPLLFVKKLEDQTVKEGVEVILNCELNRTPKSAPIWTRNGKELTSNDQIEIIQDDKHLQLKIRKVASDDQAEYTLNVENLRGHAFVDVLTDRVRFTQKLNDTIVKVGSPIVLECKLSVSDTPITWKRDGQPLDSKYSTVDGYLHTLRLPSAELDHSGKYSAHYNDEIDTSCTVSVQTELVFARELPPELTLKAGQNLLLDVETTRPNKTVQWYRNGQLIPRVGDSRHRLVDDKYDHSIKLSKVTEQDDHDILYECECDGVRSRCRVYIQKEPLVFFKDLKDTKYDLDDRLVFVVKMNKHPSNDARWLHNGQVIEPSDRIKITYDDKEHEAKLIIENANEADQGKYMYDAIEARTSCTADLKVVKMEFVQELRNRSVKQDQPVQFDCEVNKIPTKVVWLLNGQVIEPDGTRFECVTSPGKKKFTLKIKQTLLSDAGDVTVRIDDQIESNATLDVKGIPIEFVKSLTGARVNENDTVNFICELNKPNIHVKWFHEGEPIAPDDHIDIQAKGTIHSLKISKVAWNEGGEYKCVADGGAKTSATLIVKTTPVTFTKLLEERVCNFGDSVEFTCETSKPCRVEWFVNDKRLTPQQVDIETIENKHTLRLPKVKLTDKGWYKCAVQDEFTEAKLTIIDKPVELVEPLTDVNVQENENATLVCQLSKPDMDVVWYQNDRRIFFTPQSRIRAKQVDTFYKLLLDDIEYDDQGVYEMRCENLKTSCHLTVKKLETTFLDHLRNLNVQEGETARFQCRLSKLSSNVQWFKDGIRILPSDRIVYSIKGDLLSLTIHNAQIEDEGNYRCMIDNQHTDATLTVEPLPAVFLKYLPKTWTVYGDEPLELSCQISKPNIPVIWSRDGIPINEKEQMRNEGLRYSLSIPHGVRSGLYTIRIDDANGQESSCQVTVEDLAENERKKPKIIRGLEDLNLSEGEALELNCEFQGEDVEATWFLNGIMLRTNVFTTLNFKANELAQLLMKEVYLEDAGLYKLRLRNKFGEVSTSCTVYVRLRELRTDQRKMSSEDLPPKFIQPISDVYVHHGQEANFRAIITGQPAPKVTWYCNYKKIANNDKYRVTQEKDEYVLAILQVNENDECEYTCKAENPVGEKTCSANLHLIGPSKSQSTDDIAPSFIRKLRNCTVIEGQRAKFDCFITGQPNPTIRWLHNGLALDINENPMKYSSQIQSNGKVLLTIEDCSQEDAGEITIIVENRAGSTQCSAELTVEPHHESSRLKRRVSFDVPELPSSSGKQGALPLPPSRLLLTPNSKSSLNLSWEHSPSHSRTQPCTYIVELRDPRTYSWTTYVSALPDTSLQLRGLNLNHIYAVRVRAENAFGVSDPSQPVTSRLLSRSDRGKEDEEPISKTRRLPTSSLDDYGTRPSLQVDGPDIQYFLEGQNVRITMLLVGYPIPELTWYHDGEKISSSDPRIKSFNDHRGYAYLSIDSALASDEGTYEIVAENKYGVARHTVYLYLADPPMFLEPLQDTRCRTHETFRLECKVDGIPYPEVRFYKDWRLLTDSYRTRIRHIEPDIWQLTIYGAIEKDTGLYTCTAKNIAGATLSSANVSVEDNLLNIPRPDLERSIVTFKKKRFDEDYDILERIEHGPISSVYRVIERRTAKERIAKVVHNPKYFDWLRREMEILSHLYDSNIPRLHDAYETDKMLAIVFDNIQGDDLLEHLLNRRTYTEHDASLIIRNLVETLKHLHSRNIVHLDIKPDNIYIDDRYDPIRVQLLGFTNARHLTGTSNVYSDYGAPEYIAPEVIHRYPVSLTTDMWNIGILTYLLLGGQTPFIGTNDFDTLQNIRQGKWTFDDRFTNISPDAKDFITRLLNPDQQNRLTAEQALNHPWLKYALQQIDKVPISSDRLQGSYSRQLFDREYRRTSSRPLPTISEIASMRGDLGGYGDDRERTYDDRHIRTRARRTSRDISFDDHDHEIHRRPSIIEDENLTPGSYLLPIYDVDFAIRMRGYRRSSYQNRYTSSEYLYAPPVAPPERLLARDTVKERLHVDAQGRRIRGCSAVPHSGCSASRELSVQPGGTRGISATPSFYAPYGRTSESPAHGYGLSARYGSTSRLSPFPGGTARAPSIPREFQAQGFTEDQRASRGEGFAAVFKEKLVDTSFLVGGTVILRCKAQGNPFPRIFWYRNDEFIIEDDRIQFAQGEDGLCTLTITHCKASDIGIYRCVARNLYGDASCKARLLIGDVPDRPQRPIVIDVSSSQAYLVWSSPLYDGNNDINGFRVDYKAREDLKWTQSTFTIEESALIHGLKPSTFYRFRVSCINRVGISAYSWASEEARTLNENAENNRLLTKIDRQSTYRLLEHQHRLDEKTSVPITHVLQDYDKQSQMKTLGEKTVLKRDQNPWDLYKLIDELSSYGRTCVIRCSERATDSVRIVKIIDKQDNETDEFNLLNLISHEHIITMLDAFLWKHSFILVTNDYMELCDWICLRHKYNEELIMKILRQILDAIHYLHFHGIVHLNINPSSVVNENRLAVHIKLTDFSCAQQIATIDGHNINKNQVQPNKEYAAPEVLNGESCGVQADVWSIGVLTATLLSGFSPFVGENVEDTIQNVNFVRWDTYEFYDDVTQEAVIFVQQCLKKSPKNRLTIPACIEHKWLSLASVATNRRENAIFLTEKLRRFASDFRQRCRSQTEIQRETIVEISKR</sequence>
<feature type="non-terminal residue" evidence="16">
    <location>
        <position position="1"/>
    </location>
</feature>
<feature type="domain" description="Ig-like" evidence="14">
    <location>
        <begin position="2000"/>
        <end position="2082"/>
    </location>
</feature>
<dbReference type="SMART" id="SM00406">
    <property type="entry name" value="IGv"/>
    <property type="match status" value="3"/>
</dbReference>
<feature type="domain" description="Protein kinase" evidence="13">
    <location>
        <begin position="3804"/>
        <end position="4054"/>
    </location>
</feature>
<feature type="domain" description="Ig-like" evidence="14">
    <location>
        <begin position="2363"/>
        <end position="2451"/>
    </location>
</feature>
<feature type="domain" description="Ig-like" evidence="14">
    <location>
        <begin position="2574"/>
        <end position="2666"/>
    </location>
</feature>
<feature type="domain" description="Fibronectin type-III" evidence="15">
    <location>
        <begin position="2700"/>
        <end position="2793"/>
    </location>
</feature>
<dbReference type="InterPro" id="IPR013106">
    <property type="entry name" value="Ig_V-set"/>
</dbReference>
<dbReference type="SMART" id="SM00409">
    <property type="entry name" value="IG"/>
    <property type="match status" value="27"/>
</dbReference>
<keyword evidence="9" id="KW-1015">Disulfide bond</keyword>
<feature type="domain" description="Ig-like" evidence="14">
    <location>
        <begin position="3527"/>
        <end position="3640"/>
    </location>
</feature>
<evidence type="ECO:0000256" key="2">
    <source>
        <dbReference type="ARBA" id="ARBA00004657"/>
    </source>
</evidence>
<dbReference type="InterPro" id="IPR003961">
    <property type="entry name" value="FN3_dom"/>
</dbReference>
<dbReference type="InterPro" id="IPR007110">
    <property type="entry name" value="Ig-like_dom"/>
</dbReference>
<dbReference type="GO" id="GO:0005524">
    <property type="term" value="F:ATP binding"/>
    <property type="evidence" value="ECO:0007669"/>
    <property type="project" value="UniProtKB-KW"/>
</dbReference>
<dbReference type="GO" id="GO:0030016">
    <property type="term" value="C:myofibril"/>
    <property type="evidence" value="ECO:0007669"/>
    <property type="project" value="UniProtKB-SubCell"/>
</dbReference>